<gene>
    <name evidence="2" type="ORF">OCH7691_02560</name>
</gene>
<reference evidence="2 3" key="1">
    <citation type="submission" date="2017-03" db="EMBL/GenBank/DDBJ databases">
        <authorList>
            <person name="Afonso C.L."/>
            <person name="Miller P.J."/>
            <person name="Scott M.A."/>
            <person name="Spackman E."/>
            <person name="Goraichik I."/>
            <person name="Dimitrov K.M."/>
            <person name="Suarez D.L."/>
            <person name="Swayne D.E."/>
        </authorList>
    </citation>
    <scope>NUCLEOTIDE SEQUENCE [LARGE SCALE GENOMIC DNA]</scope>
    <source>
        <strain evidence="2 3">CECT 7691</strain>
    </source>
</reference>
<dbReference type="GO" id="GO:0016787">
    <property type="term" value="F:hydrolase activity"/>
    <property type="evidence" value="ECO:0007669"/>
    <property type="project" value="UniProtKB-KW"/>
</dbReference>
<dbReference type="Proteomes" id="UP000193200">
    <property type="component" value="Unassembled WGS sequence"/>
</dbReference>
<dbReference type="RefSeq" id="WP_085883904.1">
    <property type="nucleotide sequence ID" value="NZ_FWFR01000002.1"/>
</dbReference>
<evidence type="ECO:0000313" key="2">
    <source>
        <dbReference type="EMBL" id="SLN57996.1"/>
    </source>
</evidence>
<dbReference type="InterPro" id="IPR022445">
    <property type="entry name" value="Sortase_proteobact_type"/>
</dbReference>
<dbReference type="InParanoid" id="A0A1Y5TDN1"/>
<accession>A0A1Y5TDN1</accession>
<evidence type="ECO:0000313" key="3">
    <source>
        <dbReference type="Proteomes" id="UP000193200"/>
    </source>
</evidence>
<dbReference type="OrthoDB" id="9790661at2"/>
<organism evidence="2 3">
    <name type="scientific">Oceanibacterium hippocampi</name>
    <dbReference type="NCBI Taxonomy" id="745714"/>
    <lineage>
        <taxon>Bacteria</taxon>
        <taxon>Pseudomonadati</taxon>
        <taxon>Pseudomonadota</taxon>
        <taxon>Alphaproteobacteria</taxon>
        <taxon>Sneathiellales</taxon>
        <taxon>Sneathiellaceae</taxon>
        <taxon>Oceanibacterium</taxon>
    </lineage>
</organism>
<evidence type="ECO:0000256" key="1">
    <source>
        <dbReference type="ARBA" id="ARBA00022801"/>
    </source>
</evidence>
<dbReference type="NCBIfam" id="TIGR03784">
    <property type="entry name" value="marine_sortase"/>
    <property type="match status" value="1"/>
</dbReference>
<dbReference type="InterPro" id="IPR023365">
    <property type="entry name" value="Sortase_dom-sf"/>
</dbReference>
<dbReference type="InterPro" id="IPR041999">
    <property type="entry name" value="Sortase_D_1"/>
</dbReference>
<dbReference type="InterPro" id="IPR005754">
    <property type="entry name" value="Sortase"/>
</dbReference>
<keyword evidence="1" id="KW-0378">Hydrolase</keyword>
<dbReference type="Gene3D" id="2.40.260.10">
    <property type="entry name" value="Sortase"/>
    <property type="match status" value="1"/>
</dbReference>
<sequence length="225" mass="23524">MRAGRAMSGAILTGIALFAGWQVASGVWMTAKARLAQVLLDRAFAGTVTAGAAVRPWPWADIRPLAKLTVPRLGRTAVALDSASGEAMAFGPGHVAGSAQPGAPGLSIFAGHRDSHFAFLRALRAGDAVEVTDGGGRLTRYLVRDTRVVDAGRSGLDPDMPGRWLALATCWPFHAIRPGGPERYVVLAEAVAEAPEPVQSGARFSRPAGLLASASRDHQLGMSRP</sequence>
<keyword evidence="3" id="KW-1185">Reference proteome</keyword>
<protein>
    <submittedName>
        <fullName evidence="2">Sortase family protein</fullName>
    </submittedName>
</protein>
<dbReference type="Pfam" id="PF04203">
    <property type="entry name" value="Sortase"/>
    <property type="match status" value="1"/>
</dbReference>
<dbReference type="CDD" id="cd05828">
    <property type="entry name" value="Sortase_D_1"/>
    <property type="match status" value="1"/>
</dbReference>
<proteinExistence type="predicted"/>
<dbReference type="AlphaFoldDB" id="A0A1Y5TDN1"/>
<name>A0A1Y5TDN1_9PROT</name>
<dbReference type="SUPFAM" id="SSF63817">
    <property type="entry name" value="Sortase"/>
    <property type="match status" value="1"/>
</dbReference>
<dbReference type="EMBL" id="FWFR01000002">
    <property type="protein sequence ID" value="SLN57996.1"/>
    <property type="molecule type" value="Genomic_DNA"/>
</dbReference>